<dbReference type="RefSeq" id="XP_009804442.1">
    <property type="nucleotide sequence ID" value="XM_009806140.1"/>
</dbReference>
<evidence type="ECO:0000313" key="1">
    <source>
        <dbReference type="Proteomes" id="UP000189701"/>
    </source>
</evidence>
<keyword evidence="1" id="KW-1185">Reference proteome</keyword>
<name>A0A1U7YK32_NICSY</name>
<sequence length="106" mass="12049">MRFDFSVDCAFSSPWTGWHVYLLEQGVYCYTLDLILARVIGLLIQPIEKSMAVEPRTFRAEGHKATTLSYGNTNEPNGYSTPKAIQKNVHFIEPQDWTMSFVLAMG</sequence>
<dbReference type="AlphaFoldDB" id="A0A1U7YK32"/>
<reference evidence="1" key="1">
    <citation type="journal article" date="2013" name="Genome Biol.">
        <title>Reference genomes and transcriptomes of Nicotiana sylvestris and Nicotiana tomentosiformis.</title>
        <authorList>
            <person name="Sierro N."/>
            <person name="Battey J.N."/>
            <person name="Ouadi S."/>
            <person name="Bovet L."/>
            <person name="Goepfert S."/>
            <person name="Bakaher N."/>
            <person name="Peitsch M.C."/>
            <person name="Ivanov N.V."/>
        </authorList>
    </citation>
    <scope>NUCLEOTIDE SEQUENCE [LARGE SCALE GENOMIC DNA]</scope>
</reference>
<gene>
    <name evidence="2" type="primary">LOC104249667</name>
</gene>
<reference evidence="2" key="2">
    <citation type="submission" date="2025-08" db="UniProtKB">
        <authorList>
            <consortium name="RefSeq"/>
        </authorList>
    </citation>
    <scope>IDENTIFICATION</scope>
    <source>
        <tissue evidence="2">Leaf</tissue>
    </source>
</reference>
<proteinExistence type="predicted"/>
<accession>A0A1U7YK32</accession>
<dbReference type="Proteomes" id="UP000189701">
    <property type="component" value="Unplaced"/>
</dbReference>
<organism evidence="1 2">
    <name type="scientific">Nicotiana sylvestris</name>
    <name type="common">Wood tobacco</name>
    <name type="synonym">South American tobacco</name>
    <dbReference type="NCBI Taxonomy" id="4096"/>
    <lineage>
        <taxon>Eukaryota</taxon>
        <taxon>Viridiplantae</taxon>
        <taxon>Streptophyta</taxon>
        <taxon>Embryophyta</taxon>
        <taxon>Tracheophyta</taxon>
        <taxon>Spermatophyta</taxon>
        <taxon>Magnoliopsida</taxon>
        <taxon>eudicotyledons</taxon>
        <taxon>Gunneridae</taxon>
        <taxon>Pentapetalae</taxon>
        <taxon>asterids</taxon>
        <taxon>lamiids</taxon>
        <taxon>Solanales</taxon>
        <taxon>Solanaceae</taxon>
        <taxon>Nicotianoideae</taxon>
        <taxon>Nicotianeae</taxon>
        <taxon>Nicotiana</taxon>
    </lineage>
</organism>
<evidence type="ECO:0000313" key="2">
    <source>
        <dbReference type="RefSeq" id="XP_009804442.1"/>
    </source>
</evidence>
<protein>
    <submittedName>
        <fullName evidence="2">Uncharacterized protein LOC104249667</fullName>
    </submittedName>
</protein>